<evidence type="ECO:0000259" key="2">
    <source>
        <dbReference type="Pfam" id="PF13439"/>
    </source>
</evidence>
<dbReference type="PANTHER" id="PTHR45947:SF3">
    <property type="entry name" value="SULFOQUINOVOSYL TRANSFERASE SQD2"/>
    <property type="match status" value="1"/>
</dbReference>
<dbReference type="InterPro" id="IPR050194">
    <property type="entry name" value="Glycosyltransferase_grp1"/>
</dbReference>
<feature type="domain" description="Glycosyltransferase subfamily 4-like N-terminal" evidence="2">
    <location>
        <begin position="16"/>
        <end position="210"/>
    </location>
</feature>
<feature type="domain" description="Glycosyl transferase family 1" evidence="1">
    <location>
        <begin position="220"/>
        <end position="372"/>
    </location>
</feature>
<name>A0A2H0V1I6_9BACT</name>
<dbReference type="Proteomes" id="UP000228626">
    <property type="component" value="Unassembled WGS sequence"/>
</dbReference>
<evidence type="ECO:0000313" key="4">
    <source>
        <dbReference type="Proteomes" id="UP000228626"/>
    </source>
</evidence>
<dbReference type="GO" id="GO:0016757">
    <property type="term" value="F:glycosyltransferase activity"/>
    <property type="evidence" value="ECO:0007669"/>
    <property type="project" value="InterPro"/>
</dbReference>
<dbReference type="Pfam" id="PF00534">
    <property type="entry name" value="Glycos_transf_1"/>
    <property type="match status" value="1"/>
</dbReference>
<dbReference type="InterPro" id="IPR028098">
    <property type="entry name" value="Glyco_trans_4-like_N"/>
</dbReference>
<evidence type="ECO:0000259" key="1">
    <source>
        <dbReference type="Pfam" id="PF00534"/>
    </source>
</evidence>
<dbReference type="Gene3D" id="3.40.50.2000">
    <property type="entry name" value="Glycogen Phosphorylase B"/>
    <property type="match status" value="2"/>
</dbReference>
<proteinExistence type="predicted"/>
<comment type="caution">
    <text evidence="3">The sequence shown here is derived from an EMBL/GenBank/DDBJ whole genome shotgun (WGS) entry which is preliminary data.</text>
</comment>
<dbReference type="AlphaFoldDB" id="A0A2H0V1I6"/>
<dbReference type="PANTHER" id="PTHR45947">
    <property type="entry name" value="SULFOQUINOVOSYL TRANSFERASE SQD2"/>
    <property type="match status" value="1"/>
</dbReference>
<protein>
    <recommendedName>
        <fullName evidence="5">Glycosyltransferase subfamily 4-like N-terminal domain-containing protein</fullName>
    </recommendedName>
</protein>
<dbReference type="SUPFAM" id="SSF53756">
    <property type="entry name" value="UDP-Glycosyltransferase/glycogen phosphorylase"/>
    <property type="match status" value="1"/>
</dbReference>
<gene>
    <name evidence="3" type="ORF">COT99_03630</name>
</gene>
<dbReference type="CDD" id="cd03823">
    <property type="entry name" value="GT4_ExpE7-like"/>
    <property type="match status" value="1"/>
</dbReference>
<reference evidence="4" key="1">
    <citation type="submission" date="2017-09" db="EMBL/GenBank/DDBJ databases">
        <title>Depth-based differentiation of microbial function through sediment-hosted aquifers and enrichment of novel symbionts in the deep terrestrial subsurface.</title>
        <authorList>
            <person name="Probst A.J."/>
            <person name="Ladd B."/>
            <person name="Jarett J.K."/>
            <person name="Geller-Mcgrath D.E."/>
            <person name="Sieber C.M.K."/>
            <person name="Emerson J.B."/>
            <person name="Anantharaman K."/>
            <person name="Thomas B.C."/>
            <person name="Malmstrom R."/>
            <person name="Stieglmeier M."/>
            <person name="Klingl A."/>
            <person name="Woyke T."/>
            <person name="Ryan C.M."/>
            <person name="Banfield J.F."/>
        </authorList>
    </citation>
    <scope>NUCLEOTIDE SEQUENCE [LARGE SCALE GENOMIC DNA]</scope>
</reference>
<dbReference type="InterPro" id="IPR001296">
    <property type="entry name" value="Glyco_trans_1"/>
</dbReference>
<sequence length="398" mass="44930">MKIILINNLYKPYARGGAERVVAAIADGLIQAGHEVVVVSTRPITSPPTPLLTKERGVIRFYPWNIISYYNLGKLSAALRLVWHLIDMFNIQSYFKIKKILQHEKPDIVMTHNLMGVGFLAPRAIRACKIKHIHTLHDIQLLHPSGLMMVGGENRVNSMLAKAYQWCNKKLFASADVVISPSEWLMKMHTDRGFFRKSKKAVVANPINTSPGPSLVRRGEREHKDKKFIFLYVGQIQKHKGVELLIEAFKDVETHCDASQKIELQTIGGVETRHGASLRDKNRNSNIKFLGKKSPEEVRELMQSADCLVVPSLCYENQPTVIIEAKQNNLPVIASNIGGIPEMLSPEFLFKAGDRESLLNKMLCIIKNKNEAVSGENDRRHKIKGINVKEYIDKLLSL</sequence>
<evidence type="ECO:0008006" key="5">
    <source>
        <dbReference type="Google" id="ProtNLM"/>
    </source>
</evidence>
<dbReference type="EMBL" id="PFAR01000044">
    <property type="protein sequence ID" value="PIR92908.1"/>
    <property type="molecule type" value="Genomic_DNA"/>
</dbReference>
<dbReference type="Pfam" id="PF13439">
    <property type="entry name" value="Glyco_transf_4"/>
    <property type="match status" value="1"/>
</dbReference>
<evidence type="ECO:0000313" key="3">
    <source>
        <dbReference type="EMBL" id="PIR92908.1"/>
    </source>
</evidence>
<accession>A0A2H0V1I6</accession>
<organism evidence="3 4">
    <name type="scientific">Candidatus Falkowbacteria bacterium CG10_big_fil_rev_8_21_14_0_10_43_10</name>
    <dbReference type="NCBI Taxonomy" id="1974567"/>
    <lineage>
        <taxon>Bacteria</taxon>
        <taxon>Candidatus Falkowiibacteriota</taxon>
    </lineage>
</organism>